<keyword evidence="3" id="KW-0067">ATP-binding</keyword>
<dbReference type="SMART" id="SM00490">
    <property type="entry name" value="HELICc"/>
    <property type="match status" value="1"/>
</dbReference>
<keyword evidence="3" id="KW-0378">Hydrolase</keyword>
<dbReference type="EMBL" id="RBWU01000001">
    <property type="protein sequence ID" value="RKS78678.1"/>
    <property type="molecule type" value="Genomic_DNA"/>
</dbReference>
<dbReference type="GO" id="GO:0005829">
    <property type="term" value="C:cytosol"/>
    <property type="evidence" value="ECO:0007669"/>
    <property type="project" value="TreeGrafter"/>
</dbReference>
<name>A0A495QX18_9ACTN</name>
<dbReference type="AlphaFoldDB" id="A0A495QX18"/>
<gene>
    <name evidence="3" type="ORF">BZB76_0098</name>
</gene>
<dbReference type="InterPro" id="IPR050742">
    <property type="entry name" value="Helicase_Restrict-Modif_Enz"/>
</dbReference>
<proteinExistence type="predicted"/>
<dbReference type="PROSITE" id="PS51192">
    <property type="entry name" value="HELICASE_ATP_BIND_1"/>
    <property type="match status" value="1"/>
</dbReference>
<keyword evidence="3" id="KW-0347">Helicase</keyword>
<keyword evidence="4" id="KW-1185">Reference proteome</keyword>
<dbReference type="InterPro" id="IPR006935">
    <property type="entry name" value="Helicase/UvrB_N"/>
</dbReference>
<dbReference type="PANTHER" id="PTHR47396:SF1">
    <property type="entry name" value="ATP-DEPENDENT HELICASE IRC3-RELATED"/>
    <property type="match status" value="1"/>
</dbReference>
<keyword evidence="3" id="KW-0547">Nucleotide-binding</keyword>
<reference evidence="3 4" key="1">
    <citation type="submission" date="2018-10" db="EMBL/GenBank/DDBJ databases">
        <title>Genomic Encyclopedia of Archaeal and Bacterial Type Strains, Phase II (KMG-II): from individual species to whole genera.</title>
        <authorList>
            <person name="Goeker M."/>
        </authorList>
    </citation>
    <scope>NUCLEOTIDE SEQUENCE [LARGE SCALE GENOMIC DNA]</scope>
    <source>
        <strain evidence="3 4">DSM 43383</strain>
    </source>
</reference>
<evidence type="ECO:0000259" key="2">
    <source>
        <dbReference type="PROSITE" id="PS51194"/>
    </source>
</evidence>
<evidence type="ECO:0000313" key="3">
    <source>
        <dbReference type="EMBL" id="RKS78678.1"/>
    </source>
</evidence>
<sequence>MLLLGRRSSNRLCMGACAVSGSAEIDEGLRHLKDEYRSGTDALDSGFFRPCLKLCNSYDRAVGYFTSHALVAWAEGVIHILEDPGVRIRLVIGPTLLPEDKAALAGISDERVRTQYCQRLADDLLKGSIAELKRGSSTARLELFCWLIANERLQLRFAFPAHIENADSYHEKFGIFSFSNDRHVAFTGSANETIGGYRKNFEYVDVFRSWVSEDRRRVISKIEKFKDTWAGVVPGLKIRHPSSSVIAEIKALGGTYRPTAKGSKPPLEPENRWRHQDHAIEAFLTSRRGILEMATGTGKTRTALRIASRLVSSSEVNGLIVSTEGTDLLDQWSLEVRNSPTLRELVLYRHYSDYHELGRFTLSPQRSVLLCSRYALPQLKKALSDNDKSDLLIVHDEVHGFGSAGLRARLSGFHNGFAAVLGLSATPERDYDEEGNDFIEREIGTVCFTFGLKKAIENGILCPFEYVPIEYDLTDGDRRRLQQVYGRKAAAEASGQPWSDEKLYREISMVYKTAELKPQRFRELVNERPDLLKAAIAFVETKDYAENFLDAVASITSAYSTYFDTDPQARLKELSRGELDCLICCKRLSEGVDIQHLQNVILVSSDRAKLRTIQRIGRTLRRDPHNPEKVATVVDFVLKAAPADHSDSERRRWLEELSQIRLS</sequence>
<dbReference type="Gene3D" id="3.40.50.300">
    <property type="entry name" value="P-loop containing nucleotide triphosphate hydrolases"/>
    <property type="match status" value="2"/>
</dbReference>
<dbReference type="InterPro" id="IPR027417">
    <property type="entry name" value="P-loop_NTPase"/>
</dbReference>
<organism evidence="3 4">
    <name type="scientific">Actinomadura pelletieri DSM 43383</name>
    <dbReference type="NCBI Taxonomy" id="1120940"/>
    <lineage>
        <taxon>Bacteria</taxon>
        <taxon>Bacillati</taxon>
        <taxon>Actinomycetota</taxon>
        <taxon>Actinomycetes</taxon>
        <taxon>Streptosporangiales</taxon>
        <taxon>Thermomonosporaceae</taxon>
        <taxon>Actinomadura</taxon>
    </lineage>
</organism>
<dbReference type="GO" id="GO:0005524">
    <property type="term" value="F:ATP binding"/>
    <property type="evidence" value="ECO:0007669"/>
    <property type="project" value="InterPro"/>
</dbReference>
<dbReference type="CDD" id="cd09179">
    <property type="entry name" value="PLDc_N_DEXD_a"/>
    <property type="match status" value="1"/>
</dbReference>
<feature type="domain" description="Helicase ATP-binding" evidence="1">
    <location>
        <begin position="280"/>
        <end position="445"/>
    </location>
</feature>
<dbReference type="OrthoDB" id="9776021at2"/>
<dbReference type="Pfam" id="PF04851">
    <property type="entry name" value="ResIII"/>
    <property type="match status" value="1"/>
</dbReference>
<evidence type="ECO:0000313" key="4">
    <source>
        <dbReference type="Proteomes" id="UP000274601"/>
    </source>
</evidence>
<dbReference type="InterPro" id="IPR001650">
    <property type="entry name" value="Helicase_C-like"/>
</dbReference>
<dbReference type="SMART" id="SM00487">
    <property type="entry name" value="DEXDc"/>
    <property type="match status" value="1"/>
</dbReference>
<dbReference type="GO" id="GO:0004386">
    <property type="term" value="F:helicase activity"/>
    <property type="evidence" value="ECO:0007669"/>
    <property type="project" value="UniProtKB-KW"/>
</dbReference>
<evidence type="ECO:0000259" key="1">
    <source>
        <dbReference type="PROSITE" id="PS51192"/>
    </source>
</evidence>
<comment type="caution">
    <text evidence="3">The sequence shown here is derived from an EMBL/GenBank/DDBJ whole genome shotgun (WGS) entry which is preliminary data.</text>
</comment>
<accession>A0A495QX18</accession>
<dbReference type="GO" id="GO:0003677">
    <property type="term" value="F:DNA binding"/>
    <property type="evidence" value="ECO:0007669"/>
    <property type="project" value="InterPro"/>
</dbReference>
<dbReference type="PROSITE" id="PS51194">
    <property type="entry name" value="HELICASE_CTER"/>
    <property type="match status" value="1"/>
</dbReference>
<dbReference type="SUPFAM" id="SSF52540">
    <property type="entry name" value="P-loop containing nucleoside triphosphate hydrolases"/>
    <property type="match status" value="1"/>
</dbReference>
<protein>
    <submittedName>
        <fullName evidence="3">Superfamily II DNA or RNA helicase</fullName>
    </submittedName>
</protein>
<dbReference type="PANTHER" id="PTHR47396">
    <property type="entry name" value="TYPE I RESTRICTION ENZYME ECOKI R PROTEIN"/>
    <property type="match status" value="1"/>
</dbReference>
<dbReference type="InterPro" id="IPR014001">
    <property type="entry name" value="Helicase_ATP-bd"/>
</dbReference>
<feature type="domain" description="Helicase C-terminal" evidence="2">
    <location>
        <begin position="516"/>
        <end position="663"/>
    </location>
</feature>
<dbReference type="Pfam" id="PF00271">
    <property type="entry name" value="Helicase_C"/>
    <property type="match status" value="1"/>
</dbReference>
<dbReference type="GO" id="GO:0016787">
    <property type="term" value="F:hydrolase activity"/>
    <property type="evidence" value="ECO:0007669"/>
    <property type="project" value="InterPro"/>
</dbReference>
<dbReference type="Proteomes" id="UP000274601">
    <property type="component" value="Unassembled WGS sequence"/>
</dbReference>